<protein>
    <recommendedName>
        <fullName evidence="4">Zinc finger PHD-type domain-containing protein</fullName>
    </recommendedName>
</protein>
<name>A0AAD7HBR9_9AGAR</name>
<reference evidence="2" key="1">
    <citation type="submission" date="2023-03" db="EMBL/GenBank/DDBJ databases">
        <title>Massive genome expansion in bonnet fungi (Mycena s.s.) driven by repeated elements and novel gene families across ecological guilds.</title>
        <authorList>
            <consortium name="Lawrence Berkeley National Laboratory"/>
            <person name="Harder C.B."/>
            <person name="Miyauchi S."/>
            <person name="Viragh M."/>
            <person name="Kuo A."/>
            <person name="Thoen E."/>
            <person name="Andreopoulos B."/>
            <person name="Lu D."/>
            <person name="Skrede I."/>
            <person name="Drula E."/>
            <person name="Henrissat B."/>
            <person name="Morin E."/>
            <person name="Kohler A."/>
            <person name="Barry K."/>
            <person name="LaButti K."/>
            <person name="Morin E."/>
            <person name="Salamov A."/>
            <person name="Lipzen A."/>
            <person name="Mereny Z."/>
            <person name="Hegedus B."/>
            <person name="Baldrian P."/>
            <person name="Stursova M."/>
            <person name="Weitz H."/>
            <person name="Taylor A."/>
            <person name="Grigoriev I.V."/>
            <person name="Nagy L.G."/>
            <person name="Martin F."/>
            <person name="Kauserud H."/>
        </authorList>
    </citation>
    <scope>NUCLEOTIDE SEQUENCE</scope>
    <source>
        <strain evidence="2">CBHHK182m</strain>
    </source>
</reference>
<feature type="region of interest" description="Disordered" evidence="1">
    <location>
        <begin position="1113"/>
        <end position="1178"/>
    </location>
</feature>
<feature type="region of interest" description="Disordered" evidence="1">
    <location>
        <begin position="74"/>
        <end position="161"/>
    </location>
</feature>
<dbReference type="InterPro" id="IPR011011">
    <property type="entry name" value="Znf_FYVE_PHD"/>
</dbReference>
<feature type="region of interest" description="Disordered" evidence="1">
    <location>
        <begin position="680"/>
        <end position="700"/>
    </location>
</feature>
<dbReference type="SUPFAM" id="SSF57903">
    <property type="entry name" value="FYVE/PHD zinc finger"/>
    <property type="match status" value="1"/>
</dbReference>
<organism evidence="2 3">
    <name type="scientific">Mycena metata</name>
    <dbReference type="NCBI Taxonomy" id="1033252"/>
    <lineage>
        <taxon>Eukaryota</taxon>
        <taxon>Fungi</taxon>
        <taxon>Dikarya</taxon>
        <taxon>Basidiomycota</taxon>
        <taxon>Agaricomycotina</taxon>
        <taxon>Agaricomycetes</taxon>
        <taxon>Agaricomycetidae</taxon>
        <taxon>Agaricales</taxon>
        <taxon>Marasmiineae</taxon>
        <taxon>Mycenaceae</taxon>
        <taxon>Mycena</taxon>
    </lineage>
</organism>
<sequence>MDESAVYDEDEKWEMRQDPDAERWVHNVLGAWLQPTTAQNVPIYEMDVIPSAAVPLYDAQGLLVAFVTQSGPLRTQHRRETHKSRGGSSSLVHRTEKSYQPVHPYRGAKIESTPPLEPPPKRTAKVKAKSSLASPPLAQTSSRPSKHVAEEPPSSMSDETPIDSMEWDGWPDGDFSALFSIGFVEEHDNLQVHWATRPLGGRGGSSDAEVWQDGKLTRRQCQGVIECENTNCQVVKPVLVACCGSQLVHYSCSVRSTLHTFVGGVYYHNGGTHNHSRPTVRLHMSKKEKGKFAEIVEEHPTTGPLKLLVGRPGAAGPAKSVAHISPVLVNADRVKYERRQVLKGSGGYGGDNFLKEFAKFEEDNPDFIRTSQFGQIAVIVMQTPFMASLLVKSAIIESEAVNGLVSDAAHGFWLDRNTLLIVSSVYEPLHLKCWVPAAISYSNGGTAEHYRIHFFELFLSIGQECDERGINMTDDMFANVVDFSLAERNGFILAFVDFWRRRVPDERTVNELLEAAPKLLKGCVQHFRSQIARVKKISGVVDPAQTDVFASAAKKLLTCQTIEEFTTQANQFIEAFPRAETWIRWWMLPAHACMLFPSFRVMDVALWEKIPETTNAEEAMHWKMYAGLGKSFGFLPGLKALVAFAEYYRTQFDAKKRGVKVHYGLDRQHWKVTASLHGRTKYNRTPGAGPSTVKNDGRPPDTAKALIGRRKHKAMEYEKGYVWRNNSCWLDASLIAIFSAASRDYSMSMEPMFAGLPIGHPLLDLRQLIHTRLHLPLAGYEEGGCTILSDQRDGFRKILRTTPRTLITSLTGFGHLFPWLYHITEPLGARKSVFTPEAERAASYFRMFTLELKSCDGSGEQQEHFALGKIKLRNECQLSPAVYQQYQGNLRAWFADLMRPSKPQALGGCWRVYEGDTFCLGNTVCHEVVLNIPNILIIEMGEPPSDGHWDIPSALYPYPSNSVATAHGVKYSIAAHAYVSTKERHFITRYLSSDGTKNRIFDYDGREHEGHAILQSSSALKTLLTGSTHLLRDIPATYQLDAIIYHLDGGEPAQQYFRKQQIMLAKKLGLQLTPRPSSLTGIPATCRFQRLHLEQLSEEERVSWYPNGTSLSTEFRLAPPQKSPKKGLPQAPPPIIKRTKPPSLISSDTSSKSPDRSNSLPPIATIELHPGPPPPATTGSTILRCHPCGEEGPVKNQPGAVECQRCGFWSHIDCVKPLAYHDSDMDSDIESEINWQDPKFVFTCVTCTTTPVVPTSELTSGETCMLPEIDNWIKVTIWYPARLVDFNVARDSREYKFIWNAAICWPKEAPEDDIFYRSAAHLKSTQLVWPLRENQVGSVSLPRCFKPITEEDEPFNLDLFYLFHLAIPTIAQILVAMDISHPVIRSFRDYFKGKPWKPQSSIDWMRKHSFDPTPALEAMLYEPLAMLKQHPLLRLDVNANQKIFGPGSILLQILAIQHSLGDPWNLNGITFSDIQSGFIVYNPPPAFGALDVMWDMMDPATTAGARKAGYVTWAEKFREKHTTFETSSDVVVLYHRVSAANITGMPTAAVHVEHEGQIISLPTDLPPSGPWLVARKHSIDLRKDILDIDSDDLEPPRKRKKKAAAVGVIFDEDSEDERPRRRKGTKYMPQPTPPGVRRSTRVREQAK</sequence>
<evidence type="ECO:0000313" key="3">
    <source>
        <dbReference type="Proteomes" id="UP001215598"/>
    </source>
</evidence>
<feature type="compositionally biased region" description="Low complexity" evidence="1">
    <location>
        <begin position="1141"/>
        <end position="1159"/>
    </location>
</feature>
<evidence type="ECO:0008006" key="4">
    <source>
        <dbReference type="Google" id="ProtNLM"/>
    </source>
</evidence>
<accession>A0AAD7HBR9</accession>
<gene>
    <name evidence="2" type="ORF">B0H16DRAFT_1476287</name>
</gene>
<feature type="compositionally biased region" description="Polar residues" evidence="1">
    <location>
        <begin position="131"/>
        <end position="143"/>
    </location>
</feature>
<evidence type="ECO:0000313" key="2">
    <source>
        <dbReference type="EMBL" id="KAJ7717156.1"/>
    </source>
</evidence>
<evidence type="ECO:0000256" key="1">
    <source>
        <dbReference type="SAM" id="MobiDB-lite"/>
    </source>
</evidence>
<keyword evidence="3" id="KW-1185">Reference proteome</keyword>
<feature type="compositionally biased region" description="Basic residues" evidence="1">
    <location>
        <begin position="75"/>
        <end position="85"/>
    </location>
</feature>
<comment type="caution">
    <text evidence="2">The sequence shown here is derived from an EMBL/GenBank/DDBJ whole genome shotgun (WGS) entry which is preliminary data.</text>
</comment>
<feature type="region of interest" description="Disordered" evidence="1">
    <location>
        <begin position="1595"/>
        <end position="1647"/>
    </location>
</feature>
<dbReference type="Proteomes" id="UP001215598">
    <property type="component" value="Unassembled WGS sequence"/>
</dbReference>
<proteinExistence type="predicted"/>
<dbReference type="EMBL" id="JARKIB010000281">
    <property type="protein sequence ID" value="KAJ7717156.1"/>
    <property type="molecule type" value="Genomic_DNA"/>
</dbReference>